<proteinExistence type="predicted"/>
<organism evidence="1">
    <name type="scientific">hydrothermal vent metagenome</name>
    <dbReference type="NCBI Taxonomy" id="652676"/>
    <lineage>
        <taxon>unclassified sequences</taxon>
        <taxon>metagenomes</taxon>
        <taxon>ecological metagenomes</taxon>
    </lineage>
</organism>
<gene>
    <name evidence="1" type="ORF">MGWOODY_Mmi488</name>
</gene>
<dbReference type="AlphaFoldDB" id="A0A160VHX3"/>
<name>A0A160VHX3_9ZZZZ</name>
<reference evidence="1" key="1">
    <citation type="submission" date="2015-10" db="EMBL/GenBank/DDBJ databases">
        <authorList>
            <person name="Gilbert D.G."/>
        </authorList>
    </citation>
    <scope>NUCLEOTIDE SEQUENCE</scope>
</reference>
<evidence type="ECO:0000313" key="1">
    <source>
        <dbReference type="EMBL" id="CUV10450.1"/>
    </source>
</evidence>
<accession>A0A160VHX3</accession>
<dbReference type="EMBL" id="FAXC01000419">
    <property type="protein sequence ID" value="CUV10450.1"/>
    <property type="molecule type" value="Genomic_DNA"/>
</dbReference>
<sequence>MHYDLGPSNDAESGPIEKYYGTNLCRNPVEFYLFLSIYSYNPLGSDDAG</sequence>
<protein>
    <submittedName>
        <fullName evidence="1">Uncharacterized protein</fullName>
    </submittedName>
</protein>